<keyword evidence="2" id="KW-1185">Reference proteome</keyword>
<name>A0A1M5E0F8_9BURK</name>
<proteinExistence type="predicted"/>
<organism evidence="1 2">
    <name type="scientific">Lampropedia hyalina DSM 16112</name>
    <dbReference type="NCBI Taxonomy" id="1122156"/>
    <lineage>
        <taxon>Bacteria</taxon>
        <taxon>Pseudomonadati</taxon>
        <taxon>Pseudomonadota</taxon>
        <taxon>Betaproteobacteria</taxon>
        <taxon>Burkholderiales</taxon>
        <taxon>Comamonadaceae</taxon>
        <taxon>Lampropedia</taxon>
    </lineage>
</organism>
<dbReference type="Gene3D" id="3.30.310.50">
    <property type="entry name" value="Alpha-D-phosphohexomutase, C-terminal domain"/>
    <property type="match status" value="1"/>
</dbReference>
<dbReference type="EMBL" id="FQUZ01000037">
    <property type="protein sequence ID" value="SHF72541.1"/>
    <property type="molecule type" value="Genomic_DNA"/>
</dbReference>
<dbReference type="OrthoDB" id="9806511at2"/>
<evidence type="ECO:0000313" key="1">
    <source>
        <dbReference type="EMBL" id="SHF72541.1"/>
    </source>
</evidence>
<gene>
    <name evidence="1" type="ORF">SAMN02745117_02499</name>
</gene>
<evidence type="ECO:0000313" key="2">
    <source>
        <dbReference type="Proteomes" id="UP000184327"/>
    </source>
</evidence>
<reference evidence="1 2" key="1">
    <citation type="submission" date="2016-11" db="EMBL/GenBank/DDBJ databases">
        <authorList>
            <person name="Jaros S."/>
            <person name="Januszkiewicz K."/>
            <person name="Wedrychowicz H."/>
        </authorList>
    </citation>
    <scope>NUCLEOTIDE SEQUENCE [LARGE SCALE GENOMIC DNA]</scope>
    <source>
        <strain evidence="1 2">DSM 16112</strain>
    </source>
</reference>
<dbReference type="PIRSF" id="PIRSF028291">
    <property type="entry name" value="UCP028291"/>
    <property type="match status" value="1"/>
</dbReference>
<dbReference type="Pfam" id="PF09981">
    <property type="entry name" value="DUF2218"/>
    <property type="match status" value="1"/>
</dbReference>
<protein>
    <recommendedName>
        <fullName evidence="3">DUF2218 domain-containing protein</fullName>
    </recommendedName>
</protein>
<dbReference type="RefSeq" id="WP_073357006.1">
    <property type="nucleotide sequence ID" value="NZ_FQUZ01000037.1"/>
</dbReference>
<sequence length="100" mass="11638">MPRSIATVTTENASRYLRQLCKHWSHRFAVEYDPEDLRQGFIDFGDGRRKVWLTAEGTLLTLTASDEQAEGLPELEVIVAKHIQRFAFKEELEFVWKPES</sequence>
<dbReference type="STRING" id="1122156.SAMN02745117_02499"/>
<evidence type="ECO:0008006" key="3">
    <source>
        <dbReference type="Google" id="ProtNLM"/>
    </source>
</evidence>
<accession>A0A1M5E0F8</accession>
<dbReference type="InterPro" id="IPR014543">
    <property type="entry name" value="UCP028291"/>
</dbReference>
<dbReference type="Proteomes" id="UP000184327">
    <property type="component" value="Unassembled WGS sequence"/>
</dbReference>
<dbReference type="AlphaFoldDB" id="A0A1M5E0F8"/>